<sequence>MSYKVRLEVFEGPLDLLLHLINRLEIDIYDIPMAELTEQYIEHLHAMRVLQLDELSEYLVLAATLIEIKSKMLLPIHEDEAFGEEDDFELEDDPRDELVARLIEYRKYKEAAESLKDSADDRADFFTKPPEDIAQYGEVVSVGQEESLNVYDLIGAFQKMMDRNRLRAPLTASITKTEQSVGEKMDDIMEKLVKSGGSCDFYALLESRETGELVITFMSLLELMLRGDIIVSQNDNFESLTVSYLKEGESVVRE</sequence>
<evidence type="ECO:0000256" key="3">
    <source>
        <dbReference type="HAMAP-Rule" id="MF_01805"/>
    </source>
</evidence>
<evidence type="ECO:0000313" key="5">
    <source>
        <dbReference type="Proteomes" id="UP000185746"/>
    </source>
</evidence>
<name>A0A1D8JHA7_9BACL</name>
<dbReference type="HAMAP" id="MF_01805">
    <property type="entry name" value="ScpA"/>
    <property type="match status" value="1"/>
</dbReference>
<dbReference type="InterPro" id="IPR003768">
    <property type="entry name" value="ScpA"/>
</dbReference>
<dbReference type="GO" id="GO:0051301">
    <property type="term" value="P:cell division"/>
    <property type="evidence" value="ECO:0007669"/>
    <property type="project" value="UniProtKB-KW"/>
</dbReference>
<dbReference type="GO" id="GO:0005737">
    <property type="term" value="C:cytoplasm"/>
    <property type="evidence" value="ECO:0007669"/>
    <property type="project" value="UniProtKB-SubCell"/>
</dbReference>
<evidence type="ECO:0000256" key="1">
    <source>
        <dbReference type="ARBA" id="ARBA00022829"/>
    </source>
</evidence>
<dbReference type="Proteomes" id="UP000185746">
    <property type="component" value="Chromosome"/>
</dbReference>
<dbReference type="KEGG" id="surl:BI350_11500"/>
<dbReference type="GO" id="GO:0006260">
    <property type="term" value="P:DNA replication"/>
    <property type="evidence" value="ECO:0007669"/>
    <property type="project" value="UniProtKB-UniRule"/>
</dbReference>
<protein>
    <recommendedName>
        <fullName evidence="2 3">Segregation and condensation protein A</fullName>
    </recommendedName>
</protein>
<dbReference type="PANTHER" id="PTHR33969:SF2">
    <property type="entry name" value="SEGREGATION AND CONDENSATION PROTEIN A"/>
    <property type="match status" value="1"/>
</dbReference>
<keyword evidence="3" id="KW-0132">Cell division</keyword>
<keyword evidence="3" id="KW-0131">Cell cycle</keyword>
<comment type="subcellular location">
    <subcellularLocation>
        <location evidence="3">Cytoplasm</location>
    </subcellularLocation>
    <text evidence="3">Associated with two foci at the outer edges of the nucleoid region in young cells, and at four foci within both cell halves in older cells.</text>
</comment>
<organism evidence="4 5">
    <name type="scientific">Sporosarcina ureilytica</name>
    <dbReference type="NCBI Taxonomy" id="298596"/>
    <lineage>
        <taxon>Bacteria</taxon>
        <taxon>Bacillati</taxon>
        <taxon>Bacillota</taxon>
        <taxon>Bacilli</taxon>
        <taxon>Bacillales</taxon>
        <taxon>Caryophanaceae</taxon>
        <taxon>Sporosarcina</taxon>
    </lineage>
</organism>
<keyword evidence="1 3" id="KW-0159">Chromosome partition</keyword>
<accession>A0A1D8JHA7</accession>
<dbReference type="Pfam" id="PF02616">
    <property type="entry name" value="SMC_ScpA"/>
    <property type="match status" value="1"/>
</dbReference>
<evidence type="ECO:0000313" key="4">
    <source>
        <dbReference type="EMBL" id="AOV08100.1"/>
    </source>
</evidence>
<evidence type="ECO:0000256" key="2">
    <source>
        <dbReference type="ARBA" id="ARBA00044777"/>
    </source>
</evidence>
<comment type="function">
    <text evidence="3">Participates in chromosomal partition during cell division. May act via the formation of a condensin-like complex containing Smc and ScpB that pull DNA away from mid-cell into both cell halves.</text>
</comment>
<dbReference type="EMBL" id="CP017560">
    <property type="protein sequence ID" value="AOV08100.1"/>
    <property type="molecule type" value="Genomic_DNA"/>
</dbReference>
<dbReference type="AlphaFoldDB" id="A0A1D8JHA7"/>
<comment type="subunit">
    <text evidence="3">Component of a cohesin-like complex composed of ScpA, ScpB and the Smc homodimer, in which ScpA and ScpB bind to the head domain of Smc. The presence of the three proteins is required for the association of the complex with DNA.</text>
</comment>
<comment type="similarity">
    <text evidence="3">Belongs to the ScpA family.</text>
</comment>
<keyword evidence="5" id="KW-1185">Reference proteome</keyword>
<dbReference type="Gene3D" id="6.10.250.2410">
    <property type="match status" value="1"/>
</dbReference>
<reference evidence="4 5" key="1">
    <citation type="submission" date="2016-09" db="EMBL/GenBank/DDBJ databases">
        <title>Complete genome sequence of the Lysinibacillus sphaericus LMG 22257, a specie of Bacillus with ureolytic activity that can effectively biodeposit calcium carbonate.</title>
        <authorList>
            <person name="Yan W."/>
        </authorList>
    </citation>
    <scope>NUCLEOTIDE SEQUENCE [LARGE SCALE GENOMIC DNA]</scope>
    <source>
        <strain evidence="4 5">LMG 22257</strain>
    </source>
</reference>
<dbReference type="Gene3D" id="1.10.10.580">
    <property type="entry name" value="Structural maintenance of chromosome 1. Chain E"/>
    <property type="match status" value="1"/>
</dbReference>
<keyword evidence="3" id="KW-0963">Cytoplasm</keyword>
<dbReference type="InterPro" id="IPR023093">
    <property type="entry name" value="ScpA-like_C"/>
</dbReference>
<dbReference type="PANTHER" id="PTHR33969">
    <property type="entry name" value="SEGREGATION AND CONDENSATION PROTEIN A"/>
    <property type="match status" value="1"/>
</dbReference>
<dbReference type="RefSeq" id="WP_075528243.1">
    <property type="nucleotide sequence ID" value="NZ_CP017560.1"/>
</dbReference>
<dbReference type="GO" id="GO:0007059">
    <property type="term" value="P:chromosome segregation"/>
    <property type="evidence" value="ECO:0007669"/>
    <property type="project" value="UniProtKB-UniRule"/>
</dbReference>
<gene>
    <name evidence="3" type="primary">scpA</name>
    <name evidence="4" type="ORF">BI350_11500</name>
</gene>
<proteinExistence type="inferred from homology"/>